<proteinExistence type="predicted"/>
<accession>A0ACC1IQH9</accession>
<evidence type="ECO:0000313" key="2">
    <source>
        <dbReference type="Proteomes" id="UP001150581"/>
    </source>
</evidence>
<name>A0ACC1IQH9_9FUNG</name>
<reference evidence="1" key="1">
    <citation type="submission" date="2022-07" db="EMBL/GenBank/DDBJ databases">
        <title>Phylogenomic reconstructions and comparative analyses of Kickxellomycotina fungi.</title>
        <authorList>
            <person name="Reynolds N.K."/>
            <person name="Stajich J.E."/>
            <person name="Barry K."/>
            <person name="Grigoriev I.V."/>
            <person name="Crous P."/>
            <person name="Smith M.E."/>
        </authorList>
    </citation>
    <scope>NUCLEOTIDE SEQUENCE</scope>
    <source>
        <strain evidence="1">Benny 63K</strain>
    </source>
</reference>
<keyword evidence="2" id="KW-1185">Reference proteome</keyword>
<comment type="caution">
    <text evidence="1">The sequence shown here is derived from an EMBL/GenBank/DDBJ whole genome shotgun (WGS) entry which is preliminary data.</text>
</comment>
<evidence type="ECO:0000313" key="1">
    <source>
        <dbReference type="EMBL" id="KAJ1898972.1"/>
    </source>
</evidence>
<gene>
    <name evidence="1" type="ORF">LPJ66_002416</name>
</gene>
<dbReference type="EMBL" id="JANBPG010000193">
    <property type="protein sequence ID" value="KAJ1898972.1"/>
    <property type="molecule type" value="Genomic_DNA"/>
</dbReference>
<organism evidence="1 2">
    <name type="scientific">Kickxella alabastrina</name>
    <dbReference type="NCBI Taxonomy" id="61397"/>
    <lineage>
        <taxon>Eukaryota</taxon>
        <taxon>Fungi</taxon>
        <taxon>Fungi incertae sedis</taxon>
        <taxon>Zoopagomycota</taxon>
        <taxon>Kickxellomycotina</taxon>
        <taxon>Kickxellomycetes</taxon>
        <taxon>Kickxellales</taxon>
        <taxon>Kickxellaceae</taxon>
        <taxon>Kickxella</taxon>
    </lineage>
</organism>
<sequence>MPSSYVLIFERAGPETILYVSGNCYGVLGYTPEEMIGTSALNYSYDPHAKHYSCQWPADNPELGVTVLPHNMQCKDGRVIYVHAISINCTGHLFTVILAYPELGDIRVSESILYKLQYEVDFDRASEQAQMTSGCDAGSVVSVDTEATPELENNDIVYPKYPKVTRESLNKAHIYTARASRAKACFVLNRQVDKNTQGPTVEFVTNSISNIFGGDIDGHEIIGQPLFTLVAPADIAKAAMFLENLCKVTRPQLCTLMLRRNPSDGADNRVINVELFGAASDDKFVLLCQKKRRLGRKNASDLAVAGNHQTDYLEEEDGAPYMSLEEIISSDYDTTDIGEYWNELIF</sequence>
<protein>
    <submittedName>
        <fullName evidence="1">Uncharacterized protein</fullName>
    </submittedName>
</protein>
<dbReference type="Proteomes" id="UP001150581">
    <property type="component" value="Unassembled WGS sequence"/>
</dbReference>